<dbReference type="PROSITE" id="PS00107">
    <property type="entry name" value="PROTEIN_KINASE_ATP"/>
    <property type="match status" value="1"/>
</dbReference>
<evidence type="ECO:0000256" key="7">
    <source>
        <dbReference type="ARBA" id="ARBA00037982"/>
    </source>
</evidence>
<feature type="region of interest" description="Disordered" evidence="13">
    <location>
        <begin position="728"/>
        <end position="754"/>
    </location>
</feature>
<dbReference type="PANTHER" id="PTHR11042:SF136">
    <property type="entry name" value="EIF-2-ALPHA KINASE GCN2"/>
    <property type="match status" value="1"/>
</dbReference>
<feature type="binding site" evidence="11">
    <location>
        <begin position="602"/>
        <end position="610"/>
    </location>
    <ligand>
        <name>ATP</name>
        <dbReference type="ChEBI" id="CHEBI:30616"/>
    </ligand>
</feature>
<dbReference type="GeneID" id="30988535"/>
<dbReference type="OMA" id="FEDIAWD"/>
<keyword evidence="17" id="KW-1185">Reference proteome</keyword>
<protein>
    <recommendedName>
        <fullName evidence="1">non-specific serine/threonine protein kinase</fullName>
        <ecNumber evidence="1">2.7.11.1</ecNumber>
    </recommendedName>
</protein>
<name>A0A1E4SA22_CYBJN</name>
<evidence type="ECO:0000256" key="3">
    <source>
        <dbReference type="ARBA" id="ARBA00022679"/>
    </source>
</evidence>
<dbReference type="Pfam" id="PF05773">
    <property type="entry name" value="RWD"/>
    <property type="match status" value="1"/>
</dbReference>
<dbReference type="InterPro" id="IPR036621">
    <property type="entry name" value="Anticodon-bd_dom_sf"/>
</dbReference>
<dbReference type="EC" id="2.7.11.1" evidence="1"/>
<feature type="active site" description="Proton acceptor" evidence="10">
    <location>
        <position position="817"/>
    </location>
</feature>
<feature type="binding site" evidence="11">
    <location>
        <position position="625"/>
    </location>
    <ligand>
        <name>ATP</name>
        <dbReference type="ChEBI" id="CHEBI:30616"/>
    </ligand>
</feature>
<reference evidence="16 17" key="1">
    <citation type="journal article" date="2016" name="Proc. Natl. Acad. Sci. U.S.A.">
        <title>Comparative genomics of biotechnologically important yeasts.</title>
        <authorList>
            <person name="Riley R."/>
            <person name="Haridas S."/>
            <person name="Wolfe K.H."/>
            <person name="Lopes M.R."/>
            <person name="Hittinger C.T."/>
            <person name="Goeker M."/>
            <person name="Salamov A.A."/>
            <person name="Wisecaver J.H."/>
            <person name="Long T.M."/>
            <person name="Calvey C.H."/>
            <person name="Aerts A.L."/>
            <person name="Barry K.W."/>
            <person name="Choi C."/>
            <person name="Clum A."/>
            <person name="Coughlan A.Y."/>
            <person name="Deshpande S."/>
            <person name="Douglass A.P."/>
            <person name="Hanson S.J."/>
            <person name="Klenk H.-P."/>
            <person name="LaButti K.M."/>
            <person name="Lapidus A."/>
            <person name="Lindquist E.A."/>
            <person name="Lipzen A.M."/>
            <person name="Meier-Kolthoff J.P."/>
            <person name="Ohm R.A."/>
            <person name="Otillar R.P."/>
            <person name="Pangilinan J.L."/>
            <person name="Peng Y."/>
            <person name="Rokas A."/>
            <person name="Rosa C.A."/>
            <person name="Scheuner C."/>
            <person name="Sibirny A.A."/>
            <person name="Slot J.C."/>
            <person name="Stielow J.B."/>
            <person name="Sun H."/>
            <person name="Kurtzman C.P."/>
            <person name="Blackwell M."/>
            <person name="Grigoriev I.V."/>
            <person name="Jeffries T.W."/>
        </authorList>
    </citation>
    <scope>NUCLEOTIDE SEQUENCE [LARGE SCALE GENOMIC DNA]</scope>
    <source>
        <strain evidence="17">ATCC 18201 / CBS 1600 / BCRC 20928 / JCM 3617 / NBRC 0987 / NRRL Y-1542</strain>
    </source>
</reference>
<feature type="domain" description="Protein kinase" evidence="14">
    <location>
        <begin position="596"/>
        <end position="962"/>
    </location>
</feature>
<evidence type="ECO:0000256" key="6">
    <source>
        <dbReference type="ARBA" id="ARBA00022840"/>
    </source>
</evidence>
<feature type="compositionally biased region" description="Polar residues" evidence="13">
    <location>
        <begin position="694"/>
        <end position="703"/>
    </location>
</feature>
<dbReference type="PROSITE" id="PS50908">
    <property type="entry name" value="RWD"/>
    <property type="match status" value="1"/>
</dbReference>
<accession>A0A1E4SA22</accession>
<dbReference type="Gene3D" id="3.10.110.10">
    <property type="entry name" value="Ubiquitin Conjugating Enzyme"/>
    <property type="match status" value="1"/>
</dbReference>
<evidence type="ECO:0000256" key="8">
    <source>
        <dbReference type="ARBA" id="ARBA00047899"/>
    </source>
</evidence>
<dbReference type="EMBL" id="KV453925">
    <property type="protein sequence ID" value="ODV76370.1"/>
    <property type="molecule type" value="Genomic_DNA"/>
</dbReference>
<dbReference type="InterPro" id="IPR016135">
    <property type="entry name" value="UBQ-conjugating_enzyme/RWD"/>
</dbReference>
<dbReference type="InterPro" id="IPR050339">
    <property type="entry name" value="CC_SR_Kinase"/>
</dbReference>
<dbReference type="Pfam" id="PF13393">
    <property type="entry name" value="tRNA-synt_His"/>
    <property type="match status" value="1"/>
</dbReference>
<dbReference type="RefSeq" id="XP_020073409.1">
    <property type="nucleotide sequence ID" value="XM_020214139.1"/>
</dbReference>
<dbReference type="InterPro" id="IPR000719">
    <property type="entry name" value="Prot_kinase_dom"/>
</dbReference>
<gene>
    <name evidence="16" type="ORF">CYBJADRAFT_165664</name>
</gene>
<dbReference type="Gene3D" id="1.10.510.10">
    <property type="entry name" value="Transferase(Phosphotransferase) domain 1"/>
    <property type="match status" value="2"/>
</dbReference>
<dbReference type="GO" id="GO:0004694">
    <property type="term" value="F:eukaryotic translation initiation factor 2alpha kinase activity"/>
    <property type="evidence" value="ECO:0007669"/>
    <property type="project" value="InterPro"/>
</dbReference>
<dbReference type="Proteomes" id="UP000094389">
    <property type="component" value="Unassembled WGS sequence"/>
</dbReference>
<dbReference type="GO" id="GO:0009893">
    <property type="term" value="P:positive regulation of metabolic process"/>
    <property type="evidence" value="ECO:0007669"/>
    <property type="project" value="UniProtKB-ARBA"/>
</dbReference>
<feature type="compositionally biased region" description="Acidic residues" evidence="13">
    <location>
        <begin position="733"/>
        <end position="751"/>
    </location>
</feature>
<evidence type="ECO:0000256" key="4">
    <source>
        <dbReference type="ARBA" id="ARBA00022741"/>
    </source>
</evidence>
<feature type="compositionally biased region" description="Acidic residues" evidence="13">
    <location>
        <begin position="676"/>
        <end position="689"/>
    </location>
</feature>
<dbReference type="SUPFAM" id="SSF55681">
    <property type="entry name" value="Class II aaRS and biotin synthetases"/>
    <property type="match status" value="1"/>
</dbReference>
<evidence type="ECO:0000259" key="15">
    <source>
        <dbReference type="PROSITE" id="PS50908"/>
    </source>
</evidence>
<evidence type="ECO:0000259" key="14">
    <source>
        <dbReference type="PROSITE" id="PS50011"/>
    </source>
</evidence>
<dbReference type="CDD" id="cd14046">
    <property type="entry name" value="STKc_EIF2AK4_GCN2_rpt2"/>
    <property type="match status" value="1"/>
</dbReference>
<dbReference type="PROSITE" id="PS50011">
    <property type="entry name" value="PROTEIN_KINASE_DOM"/>
    <property type="match status" value="2"/>
</dbReference>
<dbReference type="SMART" id="SM00220">
    <property type="entry name" value="S_TKc"/>
    <property type="match status" value="1"/>
</dbReference>
<keyword evidence="6 11" id="KW-0067">ATP-binding</keyword>
<dbReference type="FunFam" id="3.30.200.20:FF:000379">
    <property type="entry name" value="eIF-2-alpha kinase GCN2"/>
    <property type="match status" value="1"/>
</dbReference>
<dbReference type="FunFam" id="3.10.110.10:FF:000050">
    <property type="entry name" value="eIF-2-alpha kinase GCN2"/>
    <property type="match status" value="1"/>
</dbReference>
<keyword evidence="3" id="KW-0808">Transferase</keyword>
<evidence type="ECO:0000256" key="9">
    <source>
        <dbReference type="ARBA" id="ARBA00048679"/>
    </source>
</evidence>
<proteinExistence type="inferred from homology"/>
<evidence type="ECO:0000256" key="5">
    <source>
        <dbReference type="ARBA" id="ARBA00022777"/>
    </source>
</evidence>
<dbReference type="STRING" id="983966.A0A1E4SA22"/>
<dbReference type="SUPFAM" id="SSF56112">
    <property type="entry name" value="Protein kinase-like (PK-like)"/>
    <property type="match status" value="2"/>
</dbReference>
<dbReference type="Gene3D" id="3.30.200.20">
    <property type="entry name" value="Phosphorylase Kinase, domain 1"/>
    <property type="match status" value="1"/>
</dbReference>
<dbReference type="CDD" id="cd23823">
    <property type="entry name" value="RWD_GCN2"/>
    <property type="match status" value="1"/>
</dbReference>
<dbReference type="InterPro" id="IPR017441">
    <property type="entry name" value="Protein_kinase_ATP_BS"/>
</dbReference>
<feature type="domain" description="RWD" evidence="15">
    <location>
        <begin position="17"/>
        <end position="129"/>
    </location>
</feature>
<sequence length="1633" mass="185524">MVDAGGTLEEYYEIQKNEADVLQSIYMDDFEDKTDATSAWHKKPSPKFELKLKSDVEGDEPCASLTVRVEMTPTYPRTPPIIKIKDVSNVLTSQVRVLELFIKDKVKELSGCEMIFDITDHIKEKLNEFQSTVNTNSLEEERLLRIEAEIAEQEKRDRNREALDETKRLESLEHQKNLIKTEIEKRSTQTQNDSNSPSPSMDIDDEHLLPSKALVDSHQAFVFDNLITARLPNNQVLKFRAVVNCMPAKPRGLLKFAKQTIVKPYLESDSPLASIYEKDISSIDDHALFLLTEIDLENQFFSTHAGRQEIQYLERELESLSNMHHDNLSTLYAYNIDPVDKKTLQYRVTILTDYTSSGTIEDLLDAVNYVNLSAARAWMLELISALDYLHGSGLTHKAINLSTVSFVRNHDDNMRVKLEHPTYGYRLINMLTKHQNVRNMTDVSPVVSPWPAPEIKSNAQPQAKTDIWDLGVLFVELIAGVNVVSEFSTPAEFISTTPLEDSVEEFIESMLAEKSRKRLDSLQLNATKFLRTNIEQVNPNLSRTFAFGDEFGTALVPTTSAGSNHSSKIRRSFTNNSRMSFLGGSSGMLSRYATDFEESEFLGKGAFGEVVKARNRLDGRFYAIKKIRHSEDRLASILTEVLLLAKLNHQYVVRYYNTWVENYDYKNDNAIVTDSEDDEFTDSEDDSFEMSEPHSISGSNLNLNRPSITRGHTLDFISNSFQDGPEIEFGYNSDEELDGDEDDDFEFSEDDPNPKYGRKNKIMCTLFIQMEYCENRSLFDLIKEGGIQANRNEYFRLFREILEALKHIHSQGIIHRDLKPQNIYIDQSKNIKVGDFGLAKNVRHAIIEKFTKSEEASLISGDLTSEVGTTLYVANEVLNGNGTYDEKVDMYSLGIIFFEMIYKLSTGMERVQVLLALRKSTVEFPSEFPADRGLEKKLIKKLLSHNAESRPSAEALLESGLLPVKEQDQIVKEALKSLADPSSPWQAQVRKTLFSQPYNLPNDILFDRTRKDIPYSSHLLNSLMLDEVIAIFKRHGSVETRDQPLLFPKSPLYSMQNVYELLDSTGSVLQLAYDLTLPMARYLSKNVMNLEKVFRVEYVYRPDSSTASSEPAKFIEVDFDIITDDAVDLAYNDAEVIKVIDEIITLFPIFQPNSTSILVNHCGILDAIFDFCGIDKAQTQIVIGIMSQVGFTKTMNAAKTELRSQLKIPITVLHDLEQFDFKLPLDQARKRVNKLMIDSVYLSKLELYWKYLAKVFDFLKKLGVETPVYVSPLGSFNAAFYSGGIMFQAVKEDAPRSMIAAGGRYDSLIQYLTRPSGGRNHVQHAVGFNLACEQIFTLMRTYMKMDGNVKKAKNRLKYFKDVNISEWKPKRCDVLVTSLSNVEVWRSLGIEMLKNLWLHNISADLLSKCHGVDDILTRASRDGANWVVLIKQQNTATHSHKKNYKAFRVKNIEKELDVDVTETELLNLLRVEIRERDSGILQNNPGQDFFTADNNSEDSLSNSMTHSLTLNEQKIIFIPNNASRSAKSSIKKDKYSIESSSKKASMDIIEDLSSAPVYAFDNVKDEVLDMISITSISQEQEWMRKVGGVSSSTPRSFVSNMYNALSKEASKGTKWVVIHCPKTGKSCICDLQR</sequence>
<dbReference type="SUPFAM" id="SSF54495">
    <property type="entry name" value="UBC-like"/>
    <property type="match status" value="1"/>
</dbReference>
<dbReference type="PIRSF" id="PIRSF000660">
    <property type="entry name" value="Ser/Thr_PK_GCN2"/>
    <property type="match status" value="1"/>
</dbReference>
<evidence type="ECO:0000256" key="1">
    <source>
        <dbReference type="ARBA" id="ARBA00012513"/>
    </source>
</evidence>
<evidence type="ECO:0000256" key="10">
    <source>
        <dbReference type="PIRSR" id="PIRSR000660-1"/>
    </source>
</evidence>
<feature type="domain" description="Protein kinase" evidence="14">
    <location>
        <begin position="261"/>
        <end position="530"/>
    </location>
</feature>
<dbReference type="GO" id="GO:0000077">
    <property type="term" value="P:DNA damage checkpoint signaling"/>
    <property type="evidence" value="ECO:0007669"/>
    <property type="project" value="InterPro"/>
</dbReference>
<dbReference type="Gene3D" id="3.30.930.10">
    <property type="entry name" value="Bira Bifunctional Protein, Domain 2"/>
    <property type="match status" value="1"/>
</dbReference>
<evidence type="ECO:0000256" key="13">
    <source>
        <dbReference type="SAM" id="MobiDB-lite"/>
    </source>
</evidence>
<dbReference type="GO" id="GO:0005524">
    <property type="term" value="F:ATP binding"/>
    <property type="evidence" value="ECO:0007669"/>
    <property type="project" value="UniProtKB-UniRule"/>
</dbReference>
<comment type="catalytic activity">
    <reaction evidence="8">
        <text>L-threonyl-[protein] + ATP = O-phospho-L-threonyl-[protein] + ADP + H(+)</text>
        <dbReference type="Rhea" id="RHEA:46608"/>
        <dbReference type="Rhea" id="RHEA-COMP:11060"/>
        <dbReference type="Rhea" id="RHEA-COMP:11605"/>
        <dbReference type="ChEBI" id="CHEBI:15378"/>
        <dbReference type="ChEBI" id="CHEBI:30013"/>
        <dbReference type="ChEBI" id="CHEBI:30616"/>
        <dbReference type="ChEBI" id="CHEBI:61977"/>
        <dbReference type="ChEBI" id="CHEBI:456216"/>
        <dbReference type="EC" id="2.7.11.1"/>
    </reaction>
</comment>
<dbReference type="GO" id="GO:0005634">
    <property type="term" value="C:nucleus"/>
    <property type="evidence" value="ECO:0007669"/>
    <property type="project" value="TreeGrafter"/>
</dbReference>
<evidence type="ECO:0000256" key="11">
    <source>
        <dbReference type="PIRSR" id="PIRSR000660-2"/>
    </source>
</evidence>
<evidence type="ECO:0000256" key="2">
    <source>
        <dbReference type="ARBA" id="ARBA00022527"/>
    </source>
</evidence>
<dbReference type="InterPro" id="IPR045864">
    <property type="entry name" value="aa-tRNA-synth_II/BPL/LPL"/>
</dbReference>
<feature type="binding site" evidence="12">
    <location>
        <position position="626"/>
    </location>
    <ligand>
        <name>ATP</name>
        <dbReference type="ChEBI" id="CHEBI:30616"/>
    </ligand>
</feature>
<dbReference type="InterPro" id="IPR016255">
    <property type="entry name" value="Gcn2"/>
</dbReference>
<dbReference type="Gene3D" id="3.40.50.800">
    <property type="entry name" value="Anticodon-binding domain"/>
    <property type="match status" value="1"/>
</dbReference>
<evidence type="ECO:0000313" key="17">
    <source>
        <dbReference type="Proteomes" id="UP000094389"/>
    </source>
</evidence>
<comment type="similarity">
    <text evidence="7">Belongs to the protein kinase superfamily. Ser/Thr protein kinase family. GCN2 subfamily.</text>
</comment>
<dbReference type="SMART" id="SM00591">
    <property type="entry name" value="RWD"/>
    <property type="match status" value="1"/>
</dbReference>
<feature type="region of interest" description="Disordered" evidence="13">
    <location>
        <begin position="180"/>
        <end position="205"/>
    </location>
</feature>
<keyword evidence="5 16" id="KW-0418">Kinase</keyword>
<feature type="region of interest" description="Disordered" evidence="13">
    <location>
        <begin position="676"/>
        <end position="703"/>
    </location>
</feature>
<comment type="catalytic activity">
    <reaction evidence="9">
        <text>L-seryl-[protein] + ATP = O-phospho-L-seryl-[protein] + ADP + H(+)</text>
        <dbReference type="Rhea" id="RHEA:17989"/>
        <dbReference type="Rhea" id="RHEA-COMP:9863"/>
        <dbReference type="Rhea" id="RHEA-COMP:11604"/>
        <dbReference type="ChEBI" id="CHEBI:15378"/>
        <dbReference type="ChEBI" id="CHEBI:29999"/>
        <dbReference type="ChEBI" id="CHEBI:30616"/>
        <dbReference type="ChEBI" id="CHEBI:83421"/>
        <dbReference type="ChEBI" id="CHEBI:456216"/>
        <dbReference type="EC" id="2.7.11.1"/>
    </reaction>
</comment>
<dbReference type="InterPro" id="IPR011009">
    <property type="entry name" value="Kinase-like_dom_sf"/>
</dbReference>
<dbReference type="OrthoDB" id="341578at2759"/>
<feature type="compositionally biased region" description="Polar residues" evidence="13">
    <location>
        <begin position="188"/>
        <end position="199"/>
    </location>
</feature>
<dbReference type="InterPro" id="IPR006575">
    <property type="entry name" value="RWD_dom"/>
</dbReference>
<dbReference type="Pfam" id="PF00069">
    <property type="entry name" value="Pkinase"/>
    <property type="match status" value="3"/>
</dbReference>
<dbReference type="InterPro" id="IPR024435">
    <property type="entry name" value="HisRS-related_dom"/>
</dbReference>
<dbReference type="CDD" id="cd14012">
    <property type="entry name" value="PK_eIF2AK_GCN2_rpt1"/>
    <property type="match status" value="1"/>
</dbReference>
<keyword evidence="4 11" id="KW-0547">Nucleotide-binding</keyword>
<organism evidence="16 17">
    <name type="scientific">Cyberlindnera jadinii (strain ATCC 18201 / CBS 1600 / BCRC 20928 / JCM 3617 / NBRC 0987 / NRRL Y-1542)</name>
    <name type="common">Torula yeast</name>
    <name type="synonym">Candida utilis</name>
    <dbReference type="NCBI Taxonomy" id="983966"/>
    <lineage>
        <taxon>Eukaryota</taxon>
        <taxon>Fungi</taxon>
        <taxon>Dikarya</taxon>
        <taxon>Ascomycota</taxon>
        <taxon>Saccharomycotina</taxon>
        <taxon>Saccharomycetes</taxon>
        <taxon>Phaffomycetales</taxon>
        <taxon>Phaffomycetaceae</taxon>
        <taxon>Cyberlindnera</taxon>
    </lineage>
</organism>
<keyword evidence="2" id="KW-0723">Serine/threonine-protein kinase</keyword>
<evidence type="ECO:0000313" key="16">
    <source>
        <dbReference type="EMBL" id="ODV76370.1"/>
    </source>
</evidence>
<evidence type="ECO:0000256" key="12">
    <source>
        <dbReference type="PROSITE-ProRule" id="PRU10141"/>
    </source>
</evidence>
<dbReference type="GO" id="GO:0005829">
    <property type="term" value="C:cytosol"/>
    <property type="evidence" value="ECO:0007669"/>
    <property type="project" value="TreeGrafter"/>
</dbReference>
<dbReference type="PANTHER" id="PTHR11042">
    <property type="entry name" value="EUKARYOTIC TRANSLATION INITIATION FACTOR 2-ALPHA KINASE EIF2-ALPHA KINASE -RELATED"/>
    <property type="match status" value="1"/>
</dbReference>
<dbReference type="Pfam" id="PF12745">
    <property type="entry name" value="HGTP_anticodon2"/>
    <property type="match status" value="1"/>
</dbReference>
<dbReference type="InterPro" id="IPR041715">
    <property type="entry name" value="HisRS-like_core"/>
</dbReference>
<dbReference type="PROSITE" id="PS00108">
    <property type="entry name" value="PROTEIN_KINASE_ST"/>
    <property type="match status" value="1"/>
</dbReference>
<dbReference type="InterPro" id="IPR008271">
    <property type="entry name" value="Ser/Thr_kinase_AS"/>
</dbReference>